<dbReference type="EMBL" id="CP028136">
    <property type="protein sequence ID" value="AVR47098.1"/>
    <property type="molecule type" value="Genomic_DNA"/>
</dbReference>
<reference evidence="3" key="1">
    <citation type="submission" date="2018-03" db="EMBL/GenBank/DDBJ databases">
        <title>Gramella fulva sp. nov., isolated from a dry surface of tidal flat.</title>
        <authorList>
            <person name="Hwang S.H."/>
            <person name="Hwang W.M."/>
            <person name="Kang K."/>
            <person name="Ahn T.-Y."/>
        </authorList>
    </citation>
    <scope>NUCLEOTIDE SEQUENCE [LARGE SCALE GENOMIC DNA]</scope>
    <source>
        <strain evidence="3">SH35</strain>
    </source>
</reference>
<protein>
    <submittedName>
        <fullName evidence="2">Uncharacterized protein</fullName>
    </submittedName>
</protein>
<keyword evidence="1" id="KW-0812">Transmembrane</keyword>
<feature type="transmembrane region" description="Helical" evidence="1">
    <location>
        <begin position="12"/>
        <end position="31"/>
    </location>
</feature>
<dbReference type="OrthoDB" id="1449966at2"/>
<dbReference type="Proteomes" id="UP000241507">
    <property type="component" value="Chromosome"/>
</dbReference>
<feature type="transmembrane region" description="Helical" evidence="1">
    <location>
        <begin position="71"/>
        <end position="92"/>
    </location>
</feature>
<proteinExistence type="predicted"/>
<dbReference type="KEGG" id="grs:C7S20_18610"/>
<name>A0A2R3Z9Y2_9FLAO</name>
<evidence type="ECO:0000313" key="3">
    <source>
        <dbReference type="Proteomes" id="UP000241507"/>
    </source>
</evidence>
<dbReference type="AlphaFoldDB" id="A0A2R3Z9Y2"/>
<gene>
    <name evidence="2" type="ORF">C7S20_18610</name>
</gene>
<accession>A0A2R3Z9Y2</accession>
<sequence length="95" mass="10930">MRTEKKKIIDNPWNNIGVIFVTVIVFTTITMSAPDLNQAELGGLANLFFPAVFGLITILIYLISRIFIRKWNWIITICGIIYIGYLSIMLFFDKL</sequence>
<keyword evidence="1" id="KW-1133">Transmembrane helix</keyword>
<keyword evidence="3" id="KW-1185">Reference proteome</keyword>
<evidence type="ECO:0000256" key="1">
    <source>
        <dbReference type="SAM" id="Phobius"/>
    </source>
</evidence>
<evidence type="ECO:0000313" key="2">
    <source>
        <dbReference type="EMBL" id="AVR47098.1"/>
    </source>
</evidence>
<keyword evidence="1" id="KW-0472">Membrane</keyword>
<feature type="transmembrane region" description="Helical" evidence="1">
    <location>
        <begin position="43"/>
        <end position="64"/>
    </location>
</feature>
<dbReference type="RefSeq" id="WP_107013867.1">
    <property type="nucleotide sequence ID" value="NZ_CP028136.1"/>
</dbReference>
<organism evidence="2 3">
    <name type="scientific">Christiangramia fulva</name>
    <dbReference type="NCBI Taxonomy" id="2126553"/>
    <lineage>
        <taxon>Bacteria</taxon>
        <taxon>Pseudomonadati</taxon>
        <taxon>Bacteroidota</taxon>
        <taxon>Flavobacteriia</taxon>
        <taxon>Flavobacteriales</taxon>
        <taxon>Flavobacteriaceae</taxon>
        <taxon>Christiangramia</taxon>
    </lineage>
</organism>